<evidence type="ECO:0000313" key="2">
    <source>
        <dbReference type="Proteomes" id="UP001209878"/>
    </source>
</evidence>
<protein>
    <submittedName>
        <fullName evidence="1">Uncharacterized protein</fullName>
    </submittedName>
</protein>
<comment type="caution">
    <text evidence="1">The sequence shown here is derived from an EMBL/GenBank/DDBJ whole genome shotgun (WGS) entry which is preliminary data.</text>
</comment>
<reference evidence="1" key="1">
    <citation type="journal article" date="2023" name="Mol. Biol. Evol.">
        <title>Third-Generation Sequencing Reveals the Adaptive Role of the Epigenome in Three Deep-Sea Polychaetes.</title>
        <authorList>
            <person name="Perez M."/>
            <person name="Aroh O."/>
            <person name="Sun Y."/>
            <person name="Lan Y."/>
            <person name="Juniper S.K."/>
            <person name="Young C.R."/>
            <person name="Angers B."/>
            <person name="Qian P.Y."/>
        </authorList>
    </citation>
    <scope>NUCLEOTIDE SEQUENCE</scope>
    <source>
        <strain evidence="1">R07B-5</strain>
    </source>
</reference>
<accession>A0AAD9NMB2</accession>
<dbReference type="Proteomes" id="UP001209878">
    <property type="component" value="Unassembled WGS sequence"/>
</dbReference>
<organism evidence="1 2">
    <name type="scientific">Ridgeia piscesae</name>
    <name type="common">Tubeworm</name>
    <dbReference type="NCBI Taxonomy" id="27915"/>
    <lineage>
        <taxon>Eukaryota</taxon>
        <taxon>Metazoa</taxon>
        <taxon>Spiralia</taxon>
        <taxon>Lophotrochozoa</taxon>
        <taxon>Annelida</taxon>
        <taxon>Polychaeta</taxon>
        <taxon>Sedentaria</taxon>
        <taxon>Canalipalpata</taxon>
        <taxon>Sabellida</taxon>
        <taxon>Siboglinidae</taxon>
        <taxon>Ridgeia</taxon>
    </lineage>
</organism>
<evidence type="ECO:0000313" key="1">
    <source>
        <dbReference type="EMBL" id="KAK2175255.1"/>
    </source>
</evidence>
<gene>
    <name evidence="1" type="ORF">NP493_742g01047</name>
</gene>
<dbReference type="AlphaFoldDB" id="A0AAD9NMB2"/>
<keyword evidence="2" id="KW-1185">Reference proteome</keyword>
<name>A0AAD9NMB2_RIDPI</name>
<sequence length="124" mass="14303">MHRDTFNVNTGTCLKNQVYNSCVLPAMTYGAETWALTTQAKNKLAAAQTKMERNMLYITYRDRKTNIWIREKTKDVIEQVRRRSGHGLGNSTGYEITDGHCVTLRNPTKGKYLEEDRRDDGEKN</sequence>
<dbReference type="EMBL" id="JAODUO010000741">
    <property type="protein sequence ID" value="KAK2175255.1"/>
    <property type="molecule type" value="Genomic_DNA"/>
</dbReference>
<proteinExistence type="predicted"/>